<reference evidence="1 2" key="1">
    <citation type="submission" date="2018-10" db="EMBL/GenBank/DDBJ databases">
        <title>Sequencing the genomes of 1000 actinobacteria strains.</title>
        <authorList>
            <person name="Klenk H.-P."/>
        </authorList>
    </citation>
    <scope>NUCLEOTIDE SEQUENCE [LARGE SCALE GENOMIC DNA]</scope>
    <source>
        <strain evidence="1 2">DSM 45175</strain>
    </source>
</reference>
<sequence length="115" mass="11845">MADPRGAGVPTLLRLADDQWVTVPATGHPTEAGKYNAVAVGGGALAVAGPGGFGYVNTSDGVWVSDPRVPPGLGLVDVLADDTLAVTDRATSDQFYLGIGSAARRNWVQILLRSE</sequence>
<name>A0A495JH00_9ACTN</name>
<comment type="caution">
    <text evidence="1">The sequence shown here is derived from an EMBL/GenBank/DDBJ whole genome shotgun (WGS) entry which is preliminary data.</text>
</comment>
<protein>
    <submittedName>
        <fullName evidence="1">Uncharacterized protein</fullName>
    </submittedName>
</protein>
<accession>A0A495JH00</accession>
<gene>
    <name evidence="1" type="ORF">BDK92_2485</name>
</gene>
<dbReference type="EMBL" id="RBKT01000001">
    <property type="protein sequence ID" value="RKR88177.1"/>
    <property type="molecule type" value="Genomic_DNA"/>
</dbReference>
<evidence type="ECO:0000313" key="1">
    <source>
        <dbReference type="EMBL" id="RKR88177.1"/>
    </source>
</evidence>
<dbReference type="AlphaFoldDB" id="A0A495JH00"/>
<keyword evidence="2" id="KW-1185">Reference proteome</keyword>
<dbReference type="RefSeq" id="WP_147456970.1">
    <property type="nucleotide sequence ID" value="NZ_RBKT01000001.1"/>
</dbReference>
<dbReference type="OrthoDB" id="3351730at2"/>
<evidence type="ECO:0000313" key="2">
    <source>
        <dbReference type="Proteomes" id="UP000277671"/>
    </source>
</evidence>
<proteinExistence type="predicted"/>
<dbReference type="Proteomes" id="UP000277671">
    <property type="component" value="Unassembled WGS sequence"/>
</dbReference>
<organism evidence="1 2">
    <name type="scientific">Micromonospora pisi</name>
    <dbReference type="NCBI Taxonomy" id="589240"/>
    <lineage>
        <taxon>Bacteria</taxon>
        <taxon>Bacillati</taxon>
        <taxon>Actinomycetota</taxon>
        <taxon>Actinomycetes</taxon>
        <taxon>Micromonosporales</taxon>
        <taxon>Micromonosporaceae</taxon>
        <taxon>Micromonospora</taxon>
    </lineage>
</organism>